<evidence type="ECO:0000313" key="2">
    <source>
        <dbReference type="EMBL" id="GHF98000.1"/>
    </source>
</evidence>
<dbReference type="RefSeq" id="WP_189771773.1">
    <property type="nucleotide sequence ID" value="NZ_BNCK01000006.1"/>
</dbReference>
<dbReference type="Gene3D" id="3.30.70.1290">
    <property type="entry name" value="Transposase IS200-like"/>
    <property type="match status" value="1"/>
</dbReference>
<keyword evidence="3" id="KW-1185">Reference proteome</keyword>
<dbReference type="Proteomes" id="UP000623842">
    <property type="component" value="Unassembled WGS sequence"/>
</dbReference>
<gene>
    <name evidence="2" type="ORF">GCM10017161_27980</name>
</gene>
<organism evidence="2 3">
    <name type="scientific">Thalassotalea marina</name>
    <dbReference type="NCBI Taxonomy" id="1673741"/>
    <lineage>
        <taxon>Bacteria</taxon>
        <taxon>Pseudomonadati</taxon>
        <taxon>Pseudomonadota</taxon>
        <taxon>Gammaproteobacteria</taxon>
        <taxon>Alteromonadales</taxon>
        <taxon>Colwelliaceae</taxon>
        <taxon>Thalassotalea</taxon>
    </lineage>
</organism>
<comment type="caution">
    <text evidence="2">The sequence shown here is derived from an EMBL/GenBank/DDBJ whole genome shotgun (WGS) entry which is preliminary data.</text>
</comment>
<proteinExistence type="predicted"/>
<evidence type="ECO:0000313" key="3">
    <source>
        <dbReference type="Proteomes" id="UP000623842"/>
    </source>
</evidence>
<dbReference type="EMBL" id="BNCK01000006">
    <property type="protein sequence ID" value="GHF98000.1"/>
    <property type="molecule type" value="Genomic_DNA"/>
</dbReference>
<dbReference type="SUPFAM" id="SSF143422">
    <property type="entry name" value="Transposase IS200-like"/>
    <property type="match status" value="1"/>
</dbReference>
<reference evidence="2" key="2">
    <citation type="submission" date="2020-09" db="EMBL/GenBank/DDBJ databases">
        <authorList>
            <person name="Sun Q."/>
            <person name="Kim S."/>
        </authorList>
    </citation>
    <scope>NUCLEOTIDE SEQUENCE</scope>
    <source>
        <strain evidence="2">KCTC 42731</strain>
    </source>
</reference>
<reference evidence="2" key="1">
    <citation type="journal article" date="2014" name="Int. J. Syst. Evol. Microbiol.">
        <title>Complete genome sequence of Corynebacterium casei LMG S-19264T (=DSM 44701T), isolated from a smear-ripened cheese.</title>
        <authorList>
            <consortium name="US DOE Joint Genome Institute (JGI-PGF)"/>
            <person name="Walter F."/>
            <person name="Albersmeier A."/>
            <person name="Kalinowski J."/>
            <person name="Ruckert C."/>
        </authorList>
    </citation>
    <scope>NUCLEOTIDE SEQUENCE</scope>
    <source>
        <strain evidence="2">KCTC 42731</strain>
    </source>
</reference>
<sequence length="230" mass="27095">MPRRARVTLPNVPHHVVQRGNNRQVCFFCNKDYQYYLKWLEEYAKRYFCDVHAFVLMTNHVHLLITPRKLNSLCQIMKQLGQRYVQYINRKYGRSGTLWEGRFKSCMVQCEDYLLNCYRYIELNPIRANMTTQPSDYPWSSYKVNAFGAESNLITEHIVYTALGVNTTARLKAYRELFLLAPTSRMISDIRESTNGNFVLGNDKFKNQIENELGRRVTPAKAGRPRKKYV</sequence>
<dbReference type="Pfam" id="PF01797">
    <property type="entry name" value="Y1_Tnp"/>
    <property type="match status" value="1"/>
</dbReference>
<name>A0A919EN60_9GAMM</name>
<dbReference type="SMART" id="SM01321">
    <property type="entry name" value="Y1_Tnp"/>
    <property type="match status" value="1"/>
</dbReference>
<dbReference type="AlphaFoldDB" id="A0A919EN60"/>
<dbReference type="GO" id="GO:0004803">
    <property type="term" value="F:transposase activity"/>
    <property type="evidence" value="ECO:0007669"/>
    <property type="project" value="InterPro"/>
</dbReference>
<evidence type="ECO:0000259" key="1">
    <source>
        <dbReference type="SMART" id="SM01321"/>
    </source>
</evidence>
<accession>A0A919EN60</accession>
<dbReference type="GO" id="GO:0006313">
    <property type="term" value="P:DNA transposition"/>
    <property type="evidence" value="ECO:0007669"/>
    <property type="project" value="InterPro"/>
</dbReference>
<dbReference type="PANTHER" id="PTHR34322:SF2">
    <property type="entry name" value="TRANSPOSASE IS200-LIKE DOMAIN-CONTAINING PROTEIN"/>
    <property type="match status" value="1"/>
</dbReference>
<protein>
    <submittedName>
        <fullName evidence="2">Transposase</fullName>
    </submittedName>
</protein>
<dbReference type="GO" id="GO:0003677">
    <property type="term" value="F:DNA binding"/>
    <property type="evidence" value="ECO:0007669"/>
    <property type="project" value="InterPro"/>
</dbReference>
<feature type="domain" description="Transposase IS200-like" evidence="1">
    <location>
        <begin position="9"/>
        <end position="124"/>
    </location>
</feature>
<dbReference type="InterPro" id="IPR002686">
    <property type="entry name" value="Transposase_17"/>
</dbReference>
<dbReference type="PANTHER" id="PTHR34322">
    <property type="entry name" value="TRANSPOSASE, Y1_TNP DOMAIN-CONTAINING"/>
    <property type="match status" value="1"/>
</dbReference>
<dbReference type="InterPro" id="IPR036515">
    <property type="entry name" value="Transposase_17_sf"/>
</dbReference>